<dbReference type="PANTHER" id="PTHR42988:SF2">
    <property type="entry name" value="CYCLIC NUCLEOTIDE PHOSPHODIESTERASE CBUA0032-RELATED"/>
    <property type="match status" value="1"/>
</dbReference>
<feature type="domain" description="Calcineurin-like phosphoesterase" evidence="5">
    <location>
        <begin position="6"/>
        <end position="274"/>
    </location>
</feature>
<dbReference type="GO" id="GO:0016787">
    <property type="term" value="F:hydrolase activity"/>
    <property type="evidence" value="ECO:0007669"/>
    <property type="project" value="UniProtKB-KW"/>
</dbReference>
<keyword evidence="7" id="KW-1185">Reference proteome</keyword>
<dbReference type="KEGG" id="gfm:Enr17x_35990"/>
<proteinExistence type="inferred from homology"/>
<keyword evidence="2" id="KW-0378">Hydrolase</keyword>
<accession>A0A518IEM5</accession>
<evidence type="ECO:0000259" key="5">
    <source>
        <dbReference type="Pfam" id="PF00149"/>
    </source>
</evidence>
<evidence type="ECO:0000256" key="1">
    <source>
        <dbReference type="ARBA" id="ARBA00022723"/>
    </source>
</evidence>
<organism evidence="6 7">
    <name type="scientific">Gimesia fumaroli</name>
    <dbReference type="NCBI Taxonomy" id="2527976"/>
    <lineage>
        <taxon>Bacteria</taxon>
        <taxon>Pseudomonadati</taxon>
        <taxon>Planctomycetota</taxon>
        <taxon>Planctomycetia</taxon>
        <taxon>Planctomycetales</taxon>
        <taxon>Planctomycetaceae</taxon>
        <taxon>Gimesia</taxon>
    </lineage>
</organism>
<keyword evidence="1" id="KW-0479">Metal-binding</keyword>
<dbReference type="Pfam" id="PF00149">
    <property type="entry name" value="Metallophos"/>
    <property type="match status" value="1"/>
</dbReference>
<evidence type="ECO:0000313" key="6">
    <source>
        <dbReference type="EMBL" id="QDV51543.1"/>
    </source>
</evidence>
<evidence type="ECO:0000256" key="4">
    <source>
        <dbReference type="ARBA" id="ARBA00025742"/>
    </source>
</evidence>
<dbReference type="Proteomes" id="UP000318313">
    <property type="component" value="Chromosome"/>
</dbReference>
<dbReference type="InterPro" id="IPR004843">
    <property type="entry name" value="Calcineurin-like_PHP"/>
</dbReference>
<evidence type="ECO:0000256" key="2">
    <source>
        <dbReference type="ARBA" id="ARBA00022801"/>
    </source>
</evidence>
<sequence>MQHFINILHLTDLHIGGERTDIARAQFNNAVDALYHCLESIKNEPRGEAANDDWRPQMIAISGDIAYSGSMEEFRDAGKLISRICQLFNLDSKSVVLCPGNHDRNTRRVSGITYPGSSHEADDWLAPENFVIDKKNDAAAPLSIPFQNFYRFCDSSKFLKPEGLSGLEYLTGVCQPSTQKGLDFIVLNSSWFCKPKGNDIRNLWLGLPLLEKMQSSRQITRTDVLTDHRIRIALVHHPKDWLNEEEHDTYSNRPNTFRYLAERCDIILSGHVHGALEPPTRSYDRALVFSGGASYAGHRFRNNFSIIQIDVDDLTVRRRGFEYDSRETVWIESERARGIYPLRKKSPPNTLFPNTKAIQLSGEWESDFWIEGANDLRKPSHRLQIEQKKQGKKISVTGKVKTGDEALRFSFDGFLKNGYITGTWEGQSRPSPRYGVFQLRVEENQQTLSGRWLGFNRDGTINVGKWKAVKINRTSKKKSSPS</sequence>
<keyword evidence="3" id="KW-0408">Iron</keyword>
<dbReference type="EMBL" id="CP037452">
    <property type="protein sequence ID" value="QDV51543.1"/>
    <property type="molecule type" value="Genomic_DNA"/>
</dbReference>
<name>A0A518IEM5_9PLAN</name>
<dbReference type="InterPro" id="IPR050884">
    <property type="entry name" value="CNP_phosphodiesterase-III"/>
</dbReference>
<dbReference type="PANTHER" id="PTHR42988">
    <property type="entry name" value="PHOSPHOHYDROLASE"/>
    <property type="match status" value="1"/>
</dbReference>
<dbReference type="GO" id="GO:0046872">
    <property type="term" value="F:metal ion binding"/>
    <property type="evidence" value="ECO:0007669"/>
    <property type="project" value="UniProtKB-KW"/>
</dbReference>
<dbReference type="SUPFAM" id="SSF56300">
    <property type="entry name" value="Metallo-dependent phosphatases"/>
    <property type="match status" value="1"/>
</dbReference>
<gene>
    <name evidence="6" type="ORF">Enr17x_35990</name>
</gene>
<dbReference type="AlphaFoldDB" id="A0A518IEM5"/>
<evidence type="ECO:0000256" key="3">
    <source>
        <dbReference type="ARBA" id="ARBA00023004"/>
    </source>
</evidence>
<dbReference type="InterPro" id="IPR029052">
    <property type="entry name" value="Metallo-depent_PP-like"/>
</dbReference>
<reference evidence="6 7" key="1">
    <citation type="submission" date="2019-03" db="EMBL/GenBank/DDBJ databases">
        <title>Deep-cultivation of Planctomycetes and their phenomic and genomic characterization uncovers novel biology.</title>
        <authorList>
            <person name="Wiegand S."/>
            <person name="Jogler M."/>
            <person name="Boedeker C."/>
            <person name="Pinto D."/>
            <person name="Vollmers J."/>
            <person name="Rivas-Marin E."/>
            <person name="Kohn T."/>
            <person name="Peeters S.H."/>
            <person name="Heuer A."/>
            <person name="Rast P."/>
            <person name="Oberbeckmann S."/>
            <person name="Bunk B."/>
            <person name="Jeske O."/>
            <person name="Meyerdierks A."/>
            <person name="Storesund J.E."/>
            <person name="Kallscheuer N."/>
            <person name="Luecker S."/>
            <person name="Lage O.M."/>
            <person name="Pohl T."/>
            <person name="Merkel B.J."/>
            <person name="Hornburger P."/>
            <person name="Mueller R.-W."/>
            <person name="Bruemmer F."/>
            <person name="Labrenz M."/>
            <person name="Spormann A.M."/>
            <person name="Op den Camp H."/>
            <person name="Overmann J."/>
            <person name="Amann R."/>
            <person name="Jetten M.S.M."/>
            <person name="Mascher T."/>
            <person name="Medema M.H."/>
            <person name="Devos D.P."/>
            <person name="Kaster A.-K."/>
            <person name="Ovreas L."/>
            <person name="Rohde M."/>
            <person name="Galperin M.Y."/>
            <person name="Jogler C."/>
        </authorList>
    </citation>
    <scope>NUCLEOTIDE SEQUENCE [LARGE SCALE GENOMIC DNA]</scope>
    <source>
        <strain evidence="6 7">Enr17</strain>
    </source>
</reference>
<dbReference type="Gene3D" id="3.60.21.10">
    <property type="match status" value="1"/>
</dbReference>
<dbReference type="OrthoDB" id="9794568at2"/>
<protein>
    <recommendedName>
        <fullName evidence="5">Calcineurin-like phosphoesterase domain-containing protein</fullName>
    </recommendedName>
</protein>
<comment type="similarity">
    <text evidence="4">Belongs to the cyclic nucleotide phosphodiesterase class-III family.</text>
</comment>
<dbReference type="RefSeq" id="WP_145310828.1">
    <property type="nucleotide sequence ID" value="NZ_CP037452.1"/>
</dbReference>
<evidence type="ECO:0000313" key="7">
    <source>
        <dbReference type="Proteomes" id="UP000318313"/>
    </source>
</evidence>